<comment type="caution">
    <text evidence="2">The sequence shown here is derived from an EMBL/GenBank/DDBJ whole genome shotgun (WGS) entry which is preliminary data.</text>
</comment>
<feature type="region of interest" description="Disordered" evidence="1">
    <location>
        <begin position="114"/>
        <end position="133"/>
    </location>
</feature>
<protein>
    <submittedName>
        <fullName evidence="2">Uncharacterized protein</fullName>
    </submittedName>
</protein>
<dbReference type="Proteomes" id="UP001363622">
    <property type="component" value="Unassembled WGS sequence"/>
</dbReference>
<name>A0ABR1KTR8_9PEZI</name>
<keyword evidence="3" id="KW-1185">Reference proteome</keyword>
<gene>
    <name evidence="2" type="ORF">IWZ03DRAFT_152327</name>
</gene>
<organism evidence="2 3">
    <name type="scientific">Phyllosticta citriasiana</name>
    <dbReference type="NCBI Taxonomy" id="595635"/>
    <lineage>
        <taxon>Eukaryota</taxon>
        <taxon>Fungi</taxon>
        <taxon>Dikarya</taxon>
        <taxon>Ascomycota</taxon>
        <taxon>Pezizomycotina</taxon>
        <taxon>Dothideomycetes</taxon>
        <taxon>Dothideomycetes incertae sedis</taxon>
        <taxon>Botryosphaeriales</taxon>
        <taxon>Phyllostictaceae</taxon>
        <taxon>Phyllosticta</taxon>
    </lineage>
</organism>
<evidence type="ECO:0000313" key="3">
    <source>
        <dbReference type="Proteomes" id="UP001363622"/>
    </source>
</evidence>
<dbReference type="EMBL" id="JBBPHU010000004">
    <property type="protein sequence ID" value="KAK7518643.1"/>
    <property type="molecule type" value="Genomic_DNA"/>
</dbReference>
<evidence type="ECO:0000313" key="2">
    <source>
        <dbReference type="EMBL" id="KAK7518643.1"/>
    </source>
</evidence>
<sequence length="190" mass="20853">MVPSSPCKARGRAWEALSRDHALGGDRAGSLKARNSKGTGRSATATACSCIQWRTRAKRATGDEQKFLSSSLLIGLGALRLELPSPSLKAEHNWVACKRWVTRILVSQTDVFSQNHHDSSSSRPQGSEGSRPWGKWRGMQVLDSLPTTVVSALGVCLPHQDCSRIFRLSSSSWFRWSPPSLVARYPHGLD</sequence>
<proteinExistence type="predicted"/>
<reference evidence="2 3" key="1">
    <citation type="submission" date="2024-04" db="EMBL/GenBank/DDBJ databases">
        <title>Phyllosticta paracitricarpa is synonymous to the EU quarantine fungus P. citricarpa based on phylogenomic analyses.</title>
        <authorList>
            <consortium name="Lawrence Berkeley National Laboratory"/>
            <person name="Van Ingen-Buijs V.A."/>
            <person name="Van Westerhoven A.C."/>
            <person name="Haridas S."/>
            <person name="Skiadas P."/>
            <person name="Martin F."/>
            <person name="Groenewald J.Z."/>
            <person name="Crous P.W."/>
            <person name="Seidl M.F."/>
        </authorList>
    </citation>
    <scope>NUCLEOTIDE SEQUENCE [LARGE SCALE GENOMIC DNA]</scope>
    <source>
        <strain evidence="2 3">CBS 123371</strain>
    </source>
</reference>
<feature type="compositionally biased region" description="Low complexity" evidence="1">
    <location>
        <begin position="121"/>
        <end position="132"/>
    </location>
</feature>
<accession>A0ABR1KTR8</accession>
<evidence type="ECO:0000256" key="1">
    <source>
        <dbReference type="SAM" id="MobiDB-lite"/>
    </source>
</evidence>